<keyword evidence="3 10" id="KW-0723">Serine/threonine-protein kinase</keyword>
<dbReference type="InterPro" id="IPR011009">
    <property type="entry name" value="Kinase-like_dom_sf"/>
</dbReference>
<dbReference type="Gene3D" id="1.10.510.10">
    <property type="entry name" value="Transferase(Phosphotransferase) domain 1"/>
    <property type="match status" value="1"/>
</dbReference>
<evidence type="ECO:0000256" key="11">
    <source>
        <dbReference type="SAM" id="MobiDB-lite"/>
    </source>
</evidence>
<proteinExistence type="inferred from homology"/>
<evidence type="ECO:0000256" key="3">
    <source>
        <dbReference type="ARBA" id="ARBA00022527"/>
    </source>
</evidence>
<evidence type="ECO:0000256" key="10">
    <source>
        <dbReference type="RuleBase" id="RU000304"/>
    </source>
</evidence>
<dbReference type="InterPro" id="IPR008984">
    <property type="entry name" value="SMAD_FHA_dom_sf"/>
</dbReference>
<comment type="similarity">
    <text evidence="1">Belongs to the protein kinase superfamily. CAMK Ser/Thr protein kinase family. CHEK2 subfamily.</text>
</comment>
<dbReference type="AlphaFoldDB" id="A0AAD7EZE2"/>
<feature type="compositionally biased region" description="Pro residues" evidence="11">
    <location>
        <begin position="1"/>
        <end position="11"/>
    </location>
</feature>
<reference evidence="14" key="1">
    <citation type="submission" date="2023-03" db="EMBL/GenBank/DDBJ databases">
        <title>Massive genome expansion in bonnet fungi (Mycena s.s.) driven by repeated elements and novel gene families across ecological guilds.</title>
        <authorList>
            <consortium name="Lawrence Berkeley National Laboratory"/>
            <person name="Harder C.B."/>
            <person name="Miyauchi S."/>
            <person name="Viragh M."/>
            <person name="Kuo A."/>
            <person name="Thoen E."/>
            <person name="Andreopoulos B."/>
            <person name="Lu D."/>
            <person name="Skrede I."/>
            <person name="Drula E."/>
            <person name="Henrissat B."/>
            <person name="Morin E."/>
            <person name="Kohler A."/>
            <person name="Barry K."/>
            <person name="LaButti K."/>
            <person name="Morin E."/>
            <person name="Salamov A."/>
            <person name="Lipzen A."/>
            <person name="Mereny Z."/>
            <person name="Hegedus B."/>
            <person name="Baldrian P."/>
            <person name="Stursova M."/>
            <person name="Weitz H."/>
            <person name="Taylor A."/>
            <person name="Grigoriev I.V."/>
            <person name="Nagy L.G."/>
            <person name="Martin F."/>
            <person name="Kauserud H."/>
        </authorList>
    </citation>
    <scope>NUCLEOTIDE SEQUENCE</scope>
    <source>
        <strain evidence="14">CBHHK002</strain>
    </source>
</reference>
<evidence type="ECO:0000259" key="12">
    <source>
        <dbReference type="PROSITE" id="PS50006"/>
    </source>
</evidence>
<feature type="binding site" evidence="9">
    <location>
        <position position="192"/>
    </location>
    <ligand>
        <name>ATP</name>
        <dbReference type="ChEBI" id="CHEBI:30616"/>
    </ligand>
</feature>
<feature type="region of interest" description="Disordered" evidence="11">
    <location>
        <begin position="1"/>
        <end position="25"/>
    </location>
</feature>
<keyword evidence="6 9" id="KW-0067">ATP-binding</keyword>
<dbReference type="InterPro" id="IPR000253">
    <property type="entry name" value="FHA_dom"/>
</dbReference>
<dbReference type="GO" id="GO:0005524">
    <property type="term" value="F:ATP binding"/>
    <property type="evidence" value="ECO:0007669"/>
    <property type="project" value="UniProtKB-UniRule"/>
</dbReference>
<dbReference type="PROSITE" id="PS50006">
    <property type="entry name" value="FHA_DOMAIN"/>
    <property type="match status" value="1"/>
</dbReference>
<dbReference type="SUPFAM" id="SSF49879">
    <property type="entry name" value="SMAD/FHA domain"/>
    <property type="match status" value="1"/>
</dbReference>
<evidence type="ECO:0000259" key="13">
    <source>
        <dbReference type="PROSITE" id="PS50011"/>
    </source>
</evidence>
<comment type="catalytic activity">
    <reaction evidence="7">
        <text>L-threonyl-[protein] + ATP = O-phospho-L-threonyl-[protein] + ADP + H(+)</text>
        <dbReference type="Rhea" id="RHEA:46608"/>
        <dbReference type="Rhea" id="RHEA-COMP:11060"/>
        <dbReference type="Rhea" id="RHEA-COMP:11605"/>
        <dbReference type="ChEBI" id="CHEBI:15378"/>
        <dbReference type="ChEBI" id="CHEBI:30013"/>
        <dbReference type="ChEBI" id="CHEBI:30616"/>
        <dbReference type="ChEBI" id="CHEBI:61977"/>
        <dbReference type="ChEBI" id="CHEBI:456216"/>
        <dbReference type="EC" id="2.7.11.1"/>
    </reaction>
</comment>
<evidence type="ECO:0000313" key="14">
    <source>
        <dbReference type="EMBL" id="KAJ7357184.1"/>
    </source>
</evidence>
<dbReference type="Pfam" id="PF00498">
    <property type="entry name" value="FHA"/>
    <property type="match status" value="1"/>
</dbReference>
<evidence type="ECO:0000313" key="15">
    <source>
        <dbReference type="Proteomes" id="UP001218218"/>
    </source>
</evidence>
<evidence type="ECO:0000256" key="4">
    <source>
        <dbReference type="ARBA" id="ARBA00022741"/>
    </source>
</evidence>
<comment type="catalytic activity">
    <reaction evidence="8">
        <text>L-seryl-[protein] + ATP = O-phospho-L-seryl-[protein] + ADP + H(+)</text>
        <dbReference type="Rhea" id="RHEA:17989"/>
        <dbReference type="Rhea" id="RHEA-COMP:9863"/>
        <dbReference type="Rhea" id="RHEA-COMP:11604"/>
        <dbReference type="ChEBI" id="CHEBI:15378"/>
        <dbReference type="ChEBI" id="CHEBI:29999"/>
        <dbReference type="ChEBI" id="CHEBI:30616"/>
        <dbReference type="ChEBI" id="CHEBI:83421"/>
        <dbReference type="ChEBI" id="CHEBI:456216"/>
        <dbReference type="EC" id="2.7.11.1"/>
    </reaction>
</comment>
<dbReference type="SMART" id="SM00240">
    <property type="entry name" value="FHA"/>
    <property type="match status" value="1"/>
</dbReference>
<dbReference type="CDD" id="cd22670">
    <property type="entry name" value="FHA_MEK1-like"/>
    <property type="match status" value="1"/>
</dbReference>
<feature type="domain" description="FHA" evidence="12">
    <location>
        <begin position="50"/>
        <end position="103"/>
    </location>
</feature>
<dbReference type="InterPro" id="IPR008271">
    <property type="entry name" value="Ser/Thr_kinase_AS"/>
</dbReference>
<evidence type="ECO:0000256" key="2">
    <source>
        <dbReference type="ARBA" id="ARBA00012513"/>
    </source>
</evidence>
<dbReference type="InterPro" id="IPR000719">
    <property type="entry name" value="Prot_kinase_dom"/>
</dbReference>
<keyword evidence="5 14" id="KW-0418">Kinase</keyword>
<dbReference type="GO" id="GO:0005634">
    <property type="term" value="C:nucleus"/>
    <property type="evidence" value="ECO:0007669"/>
    <property type="project" value="TreeGrafter"/>
</dbReference>
<dbReference type="Proteomes" id="UP001218218">
    <property type="component" value="Unassembled WGS sequence"/>
</dbReference>
<dbReference type="PROSITE" id="PS00107">
    <property type="entry name" value="PROTEIN_KINASE_ATP"/>
    <property type="match status" value="1"/>
</dbReference>
<evidence type="ECO:0000256" key="7">
    <source>
        <dbReference type="ARBA" id="ARBA00047899"/>
    </source>
</evidence>
<dbReference type="Gene3D" id="3.30.200.20">
    <property type="entry name" value="Phosphorylase Kinase, domain 1"/>
    <property type="match status" value="1"/>
</dbReference>
<keyword evidence="4 9" id="KW-0547">Nucleotide-binding</keyword>
<feature type="domain" description="Protein kinase" evidence="13">
    <location>
        <begin position="157"/>
        <end position="467"/>
    </location>
</feature>
<dbReference type="GO" id="GO:0051598">
    <property type="term" value="P:meiotic recombination checkpoint signaling"/>
    <property type="evidence" value="ECO:0007669"/>
    <property type="project" value="TreeGrafter"/>
</dbReference>
<dbReference type="Gene3D" id="2.60.200.20">
    <property type="match status" value="1"/>
</dbReference>
<gene>
    <name evidence="14" type="ORF">DFH08DRAFT_1076200</name>
</gene>
<dbReference type="GO" id="GO:0004674">
    <property type="term" value="F:protein serine/threonine kinase activity"/>
    <property type="evidence" value="ECO:0007669"/>
    <property type="project" value="UniProtKB-KW"/>
</dbReference>
<accession>A0AAD7EZE2</accession>
<dbReference type="SMART" id="SM00220">
    <property type="entry name" value="S_TKc"/>
    <property type="match status" value="1"/>
</dbReference>
<dbReference type="EC" id="2.7.11.1" evidence="2"/>
<evidence type="ECO:0000256" key="5">
    <source>
        <dbReference type="ARBA" id="ARBA00022777"/>
    </source>
</evidence>
<evidence type="ECO:0000256" key="1">
    <source>
        <dbReference type="ARBA" id="ARBA00005575"/>
    </source>
</evidence>
<name>A0AAD7EZE2_9AGAR</name>
<evidence type="ECO:0000256" key="6">
    <source>
        <dbReference type="ARBA" id="ARBA00022840"/>
    </source>
</evidence>
<dbReference type="SUPFAM" id="SSF56112">
    <property type="entry name" value="Protein kinase-like (PK-like)"/>
    <property type="match status" value="1"/>
</dbReference>
<dbReference type="FunFam" id="1.10.510.10:FF:000571">
    <property type="entry name" value="Maternal embryonic leucine zipper kinase"/>
    <property type="match status" value="1"/>
</dbReference>
<dbReference type="PANTHER" id="PTHR44167">
    <property type="entry name" value="OVARIAN-SPECIFIC SERINE/THREONINE-PROTEIN KINASE LOK-RELATED"/>
    <property type="match status" value="1"/>
</dbReference>
<dbReference type="Pfam" id="PF00069">
    <property type="entry name" value="Pkinase"/>
    <property type="match status" value="1"/>
</dbReference>
<organism evidence="14 15">
    <name type="scientific">Mycena albidolilacea</name>
    <dbReference type="NCBI Taxonomy" id="1033008"/>
    <lineage>
        <taxon>Eukaryota</taxon>
        <taxon>Fungi</taxon>
        <taxon>Dikarya</taxon>
        <taxon>Basidiomycota</taxon>
        <taxon>Agaricomycotina</taxon>
        <taxon>Agaricomycetes</taxon>
        <taxon>Agaricomycetidae</taxon>
        <taxon>Agaricales</taxon>
        <taxon>Marasmiineae</taxon>
        <taxon>Mycenaceae</taxon>
        <taxon>Mycena</taxon>
    </lineage>
</organism>
<protein>
    <recommendedName>
        <fullName evidence="2">non-specific serine/threonine protein kinase</fullName>
        <ecNumber evidence="2">2.7.11.1</ecNumber>
    </recommendedName>
</protein>
<dbReference type="EMBL" id="JARIHO010000008">
    <property type="protein sequence ID" value="KAJ7357184.1"/>
    <property type="molecule type" value="Genomic_DNA"/>
</dbReference>
<sequence>MYCAPMAPPPSSNTHNRPNRPNDSSGLCAKLVTVNKGRREAVILKLNRPATIGRNPQCDYVISGSCVSAVHCVISAVRSQNGGVIVSCHDFSRNGILLNGHRICKSVVILMHGDKLQLPNSATFTCQHVWKDRIDKIDLFDPTPPPLAKTMSIGKYLVTSQKLGSGSFATVHLALDASRTTRRQVACKTIRKKKGCDMRQVFKEISILNGLEHPNINRIYDTEEDDQFMFIFLQLCTGGDLFTYITTYAERESRLCEAEAKFIMYQILIGLHYLHSQSISHRDLKPENILLYAPGPYPRIVIADFGLARPRAYQETLNVCGTVSYLPPEGILALDQEHLKYTGMPSDCWSSGVILYIMLSGSHPFDNDTIFDSSSDWLSHIQASHCSQVSNNYHRNEARLKAKIIDGDVEFPSHQWNRLPDARRVPADSETNAWSLFSKAMALVASLLVHNYHHRATVNDALQSQWIESELKDLNVTYQNQVMDRYH</sequence>
<dbReference type="PROSITE" id="PS50011">
    <property type="entry name" value="PROTEIN_KINASE_DOM"/>
    <property type="match status" value="1"/>
</dbReference>
<dbReference type="PANTHER" id="PTHR44167:SF24">
    <property type="entry name" value="SERINE_THREONINE-PROTEIN KINASE CHK2"/>
    <property type="match status" value="1"/>
</dbReference>
<comment type="caution">
    <text evidence="14">The sequence shown here is derived from an EMBL/GenBank/DDBJ whole genome shotgun (WGS) entry which is preliminary data.</text>
</comment>
<evidence type="ECO:0000256" key="8">
    <source>
        <dbReference type="ARBA" id="ARBA00048679"/>
    </source>
</evidence>
<keyword evidence="15" id="KW-1185">Reference proteome</keyword>
<dbReference type="InterPro" id="IPR017441">
    <property type="entry name" value="Protein_kinase_ATP_BS"/>
</dbReference>
<feature type="compositionally biased region" description="Polar residues" evidence="11">
    <location>
        <begin position="12"/>
        <end position="25"/>
    </location>
</feature>
<dbReference type="GO" id="GO:0005737">
    <property type="term" value="C:cytoplasm"/>
    <property type="evidence" value="ECO:0007669"/>
    <property type="project" value="TreeGrafter"/>
</dbReference>
<dbReference type="PROSITE" id="PS00108">
    <property type="entry name" value="PROTEIN_KINASE_ST"/>
    <property type="match status" value="1"/>
</dbReference>
<evidence type="ECO:0000256" key="9">
    <source>
        <dbReference type="PROSITE-ProRule" id="PRU10141"/>
    </source>
</evidence>
<keyword evidence="5 14" id="KW-0808">Transferase</keyword>